<name>A0A6P9EQ99_JUGRE</name>
<dbReference type="KEGG" id="jre:118349606"/>
<evidence type="ECO:0000313" key="1">
    <source>
        <dbReference type="Proteomes" id="UP000235220"/>
    </source>
</evidence>
<dbReference type="RefSeq" id="XP_035550915.1">
    <property type="nucleotide sequence ID" value="XM_035695022.1"/>
</dbReference>
<gene>
    <name evidence="2" type="primary">LOC118349606</name>
</gene>
<dbReference type="GeneID" id="118349606"/>
<keyword evidence="1" id="KW-1185">Reference proteome</keyword>
<sequence>MVVGGGWAEPTAQRKFTSFSSRVRDIQLCLGIQQSTQSLPSSTPYKSATATLPLCWTRLSVRALSHSSASLSYHAVIPISKHMGPLHHQRLPVGGMLRLSLHLLPLHIYITVGDSPVEDKVRQSLSHPIPTTAHFLRDEDKIPPPTTTIFHHYHIAASIIRATLCYKVATAFLDCGEKILFSSFMQASMALANHCTDEGPKTTLDTTLQLLYVITKHSPPSQVKSI</sequence>
<protein>
    <submittedName>
        <fullName evidence="2">Uncharacterized protein LOC118349606</fullName>
    </submittedName>
</protein>
<evidence type="ECO:0000313" key="2">
    <source>
        <dbReference type="RefSeq" id="XP_035550915.1"/>
    </source>
</evidence>
<dbReference type="AlphaFoldDB" id="A0A6P9EQ99"/>
<organism evidence="1 2">
    <name type="scientific">Juglans regia</name>
    <name type="common">English walnut</name>
    <dbReference type="NCBI Taxonomy" id="51240"/>
    <lineage>
        <taxon>Eukaryota</taxon>
        <taxon>Viridiplantae</taxon>
        <taxon>Streptophyta</taxon>
        <taxon>Embryophyta</taxon>
        <taxon>Tracheophyta</taxon>
        <taxon>Spermatophyta</taxon>
        <taxon>Magnoliopsida</taxon>
        <taxon>eudicotyledons</taxon>
        <taxon>Gunneridae</taxon>
        <taxon>Pentapetalae</taxon>
        <taxon>rosids</taxon>
        <taxon>fabids</taxon>
        <taxon>Fagales</taxon>
        <taxon>Juglandaceae</taxon>
        <taxon>Juglans</taxon>
    </lineage>
</organism>
<dbReference type="Proteomes" id="UP000235220">
    <property type="component" value="Chromosome 10"/>
</dbReference>
<reference evidence="2" key="1">
    <citation type="submission" date="2025-08" db="UniProtKB">
        <authorList>
            <consortium name="RefSeq"/>
        </authorList>
    </citation>
    <scope>IDENTIFICATION</scope>
    <source>
        <tissue evidence="2">Leaves</tissue>
    </source>
</reference>
<proteinExistence type="predicted"/>
<accession>A0A6P9EQ99</accession>
<dbReference type="InParanoid" id="A0A6P9EQ99"/>